<dbReference type="RefSeq" id="WP_035342318.1">
    <property type="nucleotide sequence ID" value="NZ_BAUU01000008.1"/>
</dbReference>
<accession>W4QDC3</accession>
<dbReference type="Proteomes" id="UP000018895">
    <property type="component" value="Unassembled WGS sequence"/>
</dbReference>
<evidence type="ECO:0000313" key="2">
    <source>
        <dbReference type="Proteomes" id="UP000018895"/>
    </source>
</evidence>
<gene>
    <name evidence="1" type="ORF">JCM9152_1457</name>
</gene>
<reference evidence="1" key="1">
    <citation type="journal article" date="2014" name="Genome Announc.">
        <title>Draft Genome Sequences of Three Alkaliphilic Bacillus Strains, Bacillus wakoensis JCM 9140T, Bacillus akibai JCM 9157T, and Bacillus hemicellulosilyticus JCM 9152T.</title>
        <authorList>
            <person name="Yuki M."/>
            <person name="Oshima K."/>
            <person name="Suda W."/>
            <person name="Oshida Y."/>
            <person name="Kitamura K."/>
            <person name="Iida T."/>
            <person name="Hattori M."/>
            <person name="Ohkuma M."/>
        </authorList>
    </citation>
    <scope>NUCLEOTIDE SEQUENCE [LARGE SCALE GENOMIC DNA]</scope>
    <source>
        <strain evidence="1">JCM 9152</strain>
    </source>
</reference>
<sequence>MGMCPVCNGLNELNDTCKHCHTILIDHGRMMDFGEKYDAYLPIEMKKLDNGIKDDQKEEQCVHLVTCPTCDEASLVLIQEW</sequence>
<dbReference type="STRING" id="1236971.JCM9152_1457"/>
<comment type="caution">
    <text evidence="1">The sequence shown here is derived from an EMBL/GenBank/DDBJ whole genome shotgun (WGS) entry which is preliminary data.</text>
</comment>
<keyword evidence="2" id="KW-1185">Reference proteome</keyword>
<evidence type="ECO:0000313" key="1">
    <source>
        <dbReference type="EMBL" id="GAE30061.1"/>
    </source>
</evidence>
<protein>
    <submittedName>
        <fullName evidence="1">Uncharacterized protein</fullName>
    </submittedName>
</protein>
<proteinExistence type="predicted"/>
<dbReference type="EMBL" id="BAUU01000008">
    <property type="protein sequence ID" value="GAE30061.1"/>
    <property type="molecule type" value="Genomic_DNA"/>
</dbReference>
<dbReference type="AlphaFoldDB" id="W4QDC3"/>
<dbReference type="OrthoDB" id="1683552at2"/>
<name>W4QDC3_9BACI</name>
<organism evidence="1 2">
    <name type="scientific">Halalkalibacter hemicellulosilyticusJCM 9152</name>
    <dbReference type="NCBI Taxonomy" id="1236971"/>
    <lineage>
        <taxon>Bacteria</taxon>
        <taxon>Bacillati</taxon>
        <taxon>Bacillota</taxon>
        <taxon>Bacilli</taxon>
        <taxon>Bacillales</taxon>
        <taxon>Bacillaceae</taxon>
        <taxon>Halalkalibacter</taxon>
    </lineage>
</organism>